<evidence type="ECO:0000313" key="1">
    <source>
        <dbReference type="EMBL" id="OAP39854.1"/>
    </source>
</evidence>
<keyword evidence="2" id="KW-1185">Reference proteome</keyword>
<evidence type="ECO:0000313" key="2">
    <source>
        <dbReference type="Proteomes" id="UP000094025"/>
    </source>
</evidence>
<dbReference type="STRING" id="1472378.AU381_09900"/>
<organism evidence="1 2">
    <name type="scientific">Sinorhizobium glycinis</name>
    <dbReference type="NCBI Taxonomy" id="1472378"/>
    <lineage>
        <taxon>Bacteria</taxon>
        <taxon>Pseudomonadati</taxon>
        <taxon>Pseudomonadota</taxon>
        <taxon>Alphaproteobacteria</taxon>
        <taxon>Hyphomicrobiales</taxon>
        <taxon>Rhizobiaceae</taxon>
        <taxon>Sinorhizobium/Ensifer group</taxon>
        <taxon>Sinorhizobium</taxon>
    </lineage>
</organism>
<evidence type="ECO:0008006" key="3">
    <source>
        <dbReference type="Google" id="ProtNLM"/>
    </source>
</evidence>
<accession>A0A178XXI7</accession>
<dbReference type="EMBL" id="LPUX01000055">
    <property type="protein sequence ID" value="OAP39854.1"/>
    <property type="molecule type" value="Genomic_DNA"/>
</dbReference>
<proteinExistence type="predicted"/>
<comment type="caution">
    <text evidence="1">The sequence shown here is derived from an EMBL/GenBank/DDBJ whole genome shotgun (WGS) entry which is preliminary data.</text>
</comment>
<dbReference type="Proteomes" id="UP000094025">
    <property type="component" value="Unassembled WGS sequence"/>
</dbReference>
<gene>
    <name evidence="1" type="ORF">AU381_09900</name>
</gene>
<sequence>MGIELREIAPQSAGQIQAACPAGTRAMARGDIPVIARLFNKVFRSRDKAAGEELGRYIETVFFGSPFYAPEQGSIVHENGNGDIDSAILSVPMEFDVDGRRVVARLLCAFMVDGKAGAAGAARLARTVRAARQDLCFSDSSSPVSADHCVAGGGVVLPIQSLEWQRFFRPLAAAAVIAGRRIPILRARAVVGALRLIDGVLRRWSRSTKPAGAPGCQAKTASLDEFLRCAAPMLERFSIHPTWSRPEFDWLVEVASLNRGLGTLQCRKVIDDDGRAVGAFLFFGKPRGMATVLNVLCEEGREADVTAAMFGCLDAEGYAVATGMAQPFLMNAISRQRWLCFRHRGYFCMVTRHADIKEAAFSNDIYIGGLASESWSRLLTDF</sequence>
<protein>
    <recommendedName>
        <fullName evidence="3">GNAT family N-acetyltransferase</fullName>
    </recommendedName>
</protein>
<dbReference type="RefSeq" id="WP_064241990.1">
    <property type="nucleotide sequence ID" value="NZ_LPUX01000055.1"/>
</dbReference>
<dbReference type="OrthoDB" id="3658990at2"/>
<name>A0A178XXI7_9HYPH</name>
<dbReference type="AlphaFoldDB" id="A0A178XXI7"/>
<reference evidence="1 2" key="1">
    <citation type="journal article" date="2016" name="Int. J. Syst. Evol. Microbiol.">
        <title>Ensifer glycinis sp. nov., an novel rhizobial species associated with Glycine spp.</title>
        <authorList>
            <person name="Yan H."/>
            <person name="Yan J."/>
            <person name="Sui X.H."/>
            <person name="Wang E.T."/>
            <person name="Chen W.X."/>
            <person name="Zhang X.X."/>
            <person name="Chen W.F."/>
        </authorList>
    </citation>
    <scope>NUCLEOTIDE SEQUENCE [LARGE SCALE GENOMIC DNA]</scope>
    <source>
        <strain evidence="1 2">CCBAU 23380</strain>
    </source>
</reference>